<organism evidence="2">
    <name type="scientific">Zea mays</name>
    <name type="common">Maize</name>
    <dbReference type="NCBI Taxonomy" id="4577"/>
    <lineage>
        <taxon>Eukaryota</taxon>
        <taxon>Viridiplantae</taxon>
        <taxon>Streptophyta</taxon>
        <taxon>Embryophyta</taxon>
        <taxon>Tracheophyta</taxon>
        <taxon>Spermatophyta</taxon>
        <taxon>Magnoliopsida</taxon>
        <taxon>Liliopsida</taxon>
        <taxon>Poales</taxon>
        <taxon>Poaceae</taxon>
        <taxon>PACMAD clade</taxon>
        <taxon>Panicoideae</taxon>
        <taxon>Andropogonodae</taxon>
        <taxon>Andropogoneae</taxon>
        <taxon>Tripsacinae</taxon>
        <taxon>Zea</taxon>
    </lineage>
</organism>
<feature type="transmembrane region" description="Helical" evidence="1">
    <location>
        <begin position="91"/>
        <end position="111"/>
    </location>
</feature>
<dbReference type="AlphaFoldDB" id="B4FPD2"/>
<protein>
    <submittedName>
        <fullName evidence="2">Uncharacterized protein</fullName>
    </submittedName>
</protein>
<evidence type="ECO:0000313" key="2">
    <source>
        <dbReference type="EMBL" id="ACF83975.1"/>
    </source>
</evidence>
<keyword evidence="1" id="KW-0812">Transmembrane</keyword>
<sequence>MVFCKQCRMCLRSSSSQRTSGRTSLSCSWRACGRQTSTTAFTASYGQSWERGITPSTIRLTATTMVTTPSGWTGCLVRSVSQMISSRRPEFVVAVVFLRCWMCLVCSVPSASNPLSLFSALFL</sequence>
<name>B4FPD2_MAIZE</name>
<keyword evidence="1" id="KW-0472">Membrane</keyword>
<reference evidence="2" key="1">
    <citation type="journal article" date="2009" name="PLoS Genet.">
        <title>Sequencing, mapping, and analysis of 27,455 maize full-length cDNAs.</title>
        <authorList>
            <person name="Soderlund C."/>
            <person name="Descour A."/>
            <person name="Kudrna D."/>
            <person name="Bomhoff M."/>
            <person name="Boyd L."/>
            <person name="Currie J."/>
            <person name="Angelova A."/>
            <person name="Collura K."/>
            <person name="Wissotski M."/>
            <person name="Ashley E."/>
            <person name="Morrow D."/>
            <person name="Fernandes J."/>
            <person name="Walbot V."/>
            <person name="Yu Y."/>
        </authorList>
    </citation>
    <scope>NUCLEOTIDE SEQUENCE</scope>
    <source>
        <strain evidence="2">B73</strain>
    </source>
</reference>
<evidence type="ECO:0000256" key="1">
    <source>
        <dbReference type="SAM" id="Phobius"/>
    </source>
</evidence>
<proteinExistence type="evidence at transcript level"/>
<dbReference type="EMBL" id="BT038970">
    <property type="protein sequence ID" value="ACF83975.1"/>
    <property type="molecule type" value="mRNA"/>
</dbReference>
<accession>B4FPD2</accession>
<keyword evidence="1" id="KW-1133">Transmembrane helix</keyword>